<sequence>MTGEMVKPEHAEKGEKYWKGKTGIFGYSVMGDPGVLIKPNYPHIFRLKNELKSEGITCEVKPFDVYQGPYLACSGKRTNFKVWYETEAPPEFGNFIVEFHKMGQQKFLNIQGFDVSNIEKRIARKR</sequence>
<accession>X0YMP3</accession>
<evidence type="ECO:0000313" key="1">
    <source>
        <dbReference type="EMBL" id="GAG57559.1"/>
    </source>
</evidence>
<name>X0YMP3_9ZZZZ</name>
<proteinExistence type="predicted"/>
<reference evidence="1" key="1">
    <citation type="journal article" date="2014" name="Front. Microbiol.">
        <title>High frequency of phylogenetically diverse reductive dehalogenase-homologous genes in deep subseafloor sedimentary metagenomes.</title>
        <authorList>
            <person name="Kawai M."/>
            <person name="Futagami T."/>
            <person name="Toyoda A."/>
            <person name="Takaki Y."/>
            <person name="Nishi S."/>
            <person name="Hori S."/>
            <person name="Arai W."/>
            <person name="Tsubouchi T."/>
            <person name="Morono Y."/>
            <person name="Uchiyama I."/>
            <person name="Ito T."/>
            <person name="Fujiyama A."/>
            <person name="Inagaki F."/>
            <person name="Takami H."/>
        </authorList>
    </citation>
    <scope>NUCLEOTIDE SEQUENCE</scope>
    <source>
        <strain evidence="1">Expedition CK06-06</strain>
    </source>
</reference>
<dbReference type="EMBL" id="BART01004835">
    <property type="protein sequence ID" value="GAG57559.1"/>
    <property type="molecule type" value="Genomic_DNA"/>
</dbReference>
<gene>
    <name evidence="1" type="ORF">S01H4_11758</name>
</gene>
<organism evidence="1">
    <name type="scientific">marine sediment metagenome</name>
    <dbReference type="NCBI Taxonomy" id="412755"/>
    <lineage>
        <taxon>unclassified sequences</taxon>
        <taxon>metagenomes</taxon>
        <taxon>ecological metagenomes</taxon>
    </lineage>
</organism>
<comment type="caution">
    <text evidence="1">The sequence shown here is derived from an EMBL/GenBank/DDBJ whole genome shotgun (WGS) entry which is preliminary data.</text>
</comment>
<protein>
    <submittedName>
        <fullName evidence="1">Uncharacterized protein</fullName>
    </submittedName>
</protein>
<dbReference type="AlphaFoldDB" id="X0YMP3"/>